<evidence type="ECO:0000313" key="10">
    <source>
        <dbReference type="Proteomes" id="UP000625804"/>
    </source>
</evidence>
<dbReference type="Pfam" id="PF21982">
    <property type="entry name" value="RecX_HTH1"/>
    <property type="match status" value="1"/>
</dbReference>
<dbReference type="GO" id="GO:0005737">
    <property type="term" value="C:cytoplasm"/>
    <property type="evidence" value="ECO:0007669"/>
    <property type="project" value="UniProtKB-SubCell"/>
</dbReference>
<dbReference type="HAMAP" id="MF_01114">
    <property type="entry name" value="RecX"/>
    <property type="match status" value="1"/>
</dbReference>
<protein>
    <recommendedName>
        <fullName evidence="3 5">Regulatory protein RecX</fullName>
    </recommendedName>
</protein>
<evidence type="ECO:0000256" key="5">
    <source>
        <dbReference type="HAMAP-Rule" id="MF_01114"/>
    </source>
</evidence>
<evidence type="ECO:0000256" key="3">
    <source>
        <dbReference type="ARBA" id="ARBA00018111"/>
    </source>
</evidence>
<evidence type="ECO:0000313" key="9">
    <source>
        <dbReference type="EMBL" id="NSL52135.1"/>
    </source>
</evidence>
<dbReference type="Proteomes" id="UP000625804">
    <property type="component" value="Unassembled WGS sequence"/>
</dbReference>
<reference evidence="9" key="1">
    <citation type="submission" date="2020-06" db="EMBL/GenBank/DDBJ databases">
        <title>A novel thermopfilic bacterium from Erzurum, Turkey.</title>
        <authorList>
            <person name="Adiguzel A."/>
            <person name="Ay H."/>
            <person name="Baltaci M.O."/>
        </authorList>
    </citation>
    <scope>NUCLEOTIDE SEQUENCE</scope>
    <source>
        <strain evidence="9">P2</strain>
    </source>
</reference>
<organism evidence="9 10">
    <name type="scientific">Calidifontibacillus erzurumensis</name>
    <dbReference type="NCBI Taxonomy" id="2741433"/>
    <lineage>
        <taxon>Bacteria</taxon>
        <taxon>Bacillati</taxon>
        <taxon>Bacillota</taxon>
        <taxon>Bacilli</taxon>
        <taxon>Bacillales</taxon>
        <taxon>Bacillaceae</taxon>
        <taxon>Calidifontibacillus/Schinkia group</taxon>
        <taxon>Calidifontibacillus</taxon>
    </lineage>
</organism>
<keyword evidence="4 5" id="KW-0963">Cytoplasm</keyword>
<dbReference type="InterPro" id="IPR036388">
    <property type="entry name" value="WH-like_DNA-bd_sf"/>
</dbReference>
<comment type="caution">
    <text evidence="9">The sequence shown here is derived from an EMBL/GenBank/DDBJ whole genome shotgun (WGS) entry which is preliminary data.</text>
</comment>
<accession>A0A8J8KES6</accession>
<dbReference type="PANTHER" id="PTHR33602:SF1">
    <property type="entry name" value="REGULATORY PROTEIN RECX FAMILY PROTEIN"/>
    <property type="match status" value="1"/>
</dbReference>
<feature type="domain" description="RecX second three-helical" evidence="6">
    <location>
        <begin position="114"/>
        <end position="155"/>
    </location>
</feature>
<evidence type="ECO:0000256" key="2">
    <source>
        <dbReference type="ARBA" id="ARBA00009695"/>
    </source>
</evidence>
<dbReference type="Pfam" id="PF02631">
    <property type="entry name" value="RecX_HTH2"/>
    <property type="match status" value="1"/>
</dbReference>
<dbReference type="Pfam" id="PF21981">
    <property type="entry name" value="RecX_HTH3"/>
    <property type="match status" value="2"/>
</dbReference>
<comment type="similarity">
    <text evidence="2 5">Belongs to the RecX family.</text>
</comment>
<proteinExistence type="inferred from homology"/>
<dbReference type="PANTHER" id="PTHR33602">
    <property type="entry name" value="REGULATORY PROTEIN RECX FAMILY PROTEIN"/>
    <property type="match status" value="1"/>
</dbReference>
<evidence type="ECO:0000259" key="7">
    <source>
        <dbReference type="Pfam" id="PF21981"/>
    </source>
</evidence>
<dbReference type="InterPro" id="IPR053926">
    <property type="entry name" value="RecX_HTH_1st"/>
</dbReference>
<dbReference type="InterPro" id="IPR003783">
    <property type="entry name" value="Regulatory_RecX"/>
</dbReference>
<dbReference type="InterPro" id="IPR053924">
    <property type="entry name" value="RecX_HTH_2nd"/>
</dbReference>
<dbReference type="NCBIfam" id="NF010733">
    <property type="entry name" value="PRK14135.1"/>
    <property type="match status" value="1"/>
</dbReference>
<dbReference type="EMBL" id="JABTTE010000013">
    <property type="protein sequence ID" value="NSL52135.1"/>
    <property type="molecule type" value="Genomic_DNA"/>
</dbReference>
<dbReference type="GO" id="GO:0006282">
    <property type="term" value="P:regulation of DNA repair"/>
    <property type="evidence" value="ECO:0007669"/>
    <property type="project" value="UniProtKB-UniRule"/>
</dbReference>
<dbReference type="RefSeq" id="WP_173731341.1">
    <property type="nucleotide sequence ID" value="NZ_JABTTE010000013.1"/>
</dbReference>
<keyword evidence="10" id="KW-1185">Reference proteome</keyword>
<dbReference type="Gene3D" id="1.10.10.10">
    <property type="entry name" value="Winged helix-like DNA-binding domain superfamily/Winged helix DNA-binding domain"/>
    <property type="match status" value="4"/>
</dbReference>
<comment type="function">
    <text evidence="5">Modulates RecA activity.</text>
</comment>
<feature type="domain" description="RecX third three-helical" evidence="7">
    <location>
        <begin position="223"/>
        <end position="266"/>
    </location>
</feature>
<evidence type="ECO:0000256" key="4">
    <source>
        <dbReference type="ARBA" id="ARBA00022490"/>
    </source>
</evidence>
<dbReference type="InterPro" id="IPR053925">
    <property type="entry name" value="RecX_HTH_3rd"/>
</dbReference>
<evidence type="ECO:0000259" key="6">
    <source>
        <dbReference type="Pfam" id="PF02631"/>
    </source>
</evidence>
<name>A0A8J8KES6_9BACI</name>
<dbReference type="AlphaFoldDB" id="A0A8J8KES6"/>
<sequence length="273" mass="32581">MFKIVKITTQKNNKERFNVYVDRITGDGEDYFFSVDQDVLIEFRLKKGNTYTDEELKEILYKDKIKKAYQLALKFLTSRMKSEKEMREYLLSKSYEEEIVSIVINKLKEHQYINDLEFAKAFVRSRMNQQVKGPLLIRQELQQKGVSEEYINEGLKEYPEEKQFEIASQFAQKFAKQKKGLTEYQVRQKIGQTLLSKGFTLPIAKRASNELVIEQDEQELLLAVMKHGEKAYKKYSNKYEGWELEQRVKQYLYQRGFRVEEIEAFIAQYKEMN</sequence>
<evidence type="ECO:0000256" key="1">
    <source>
        <dbReference type="ARBA" id="ARBA00004496"/>
    </source>
</evidence>
<evidence type="ECO:0000259" key="8">
    <source>
        <dbReference type="Pfam" id="PF21982"/>
    </source>
</evidence>
<feature type="domain" description="RecX third three-helical" evidence="7">
    <location>
        <begin position="161"/>
        <end position="207"/>
    </location>
</feature>
<feature type="domain" description="RecX first three-helical" evidence="8">
    <location>
        <begin position="68"/>
        <end position="107"/>
    </location>
</feature>
<comment type="subcellular location">
    <subcellularLocation>
        <location evidence="1 5">Cytoplasm</location>
    </subcellularLocation>
</comment>
<gene>
    <name evidence="5 9" type="primary">recX</name>
    <name evidence="9" type="ORF">HR057_10255</name>
</gene>